<proteinExistence type="predicted"/>
<evidence type="ECO:0000313" key="1">
    <source>
        <dbReference type="EnsemblPlants" id="Zm00001eb431230_P001"/>
    </source>
</evidence>
<reference evidence="1" key="2">
    <citation type="submission" date="2019-07" db="EMBL/GenBank/DDBJ databases">
        <authorList>
            <person name="Seetharam A."/>
            <person name="Woodhouse M."/>
            <person name="Cannon E."/>
        </authorList>
    </citation>
    <scope>NUCLEOTIDE SEQUENCE [LARGE SCALE GENOMIC DNA]</scope>
    <source>
        <strain evidence="1">cv. B73</strain>
    </source>
</reference>
<dbReference type="EnsemblPlants" id="Zm00001eb431230_T001">
    <property type="protein sequence ID" value="Zm00001eb431230_P001"/>
    <property type="gene ID" value="Zm00001eb431230"/>
</dbReference>
<keyword evidence="2" id="KW-1185">Reference proteome</keyword>
<dbReference type="InParanoid" id="A0A804RL87"/>
<dbReference type="Gramene" id="Zm00001eb431230_T001">
    <property type="protein sequence ID" value="Zm00001eb431230_P001"/>
    <property type="gene ID" value="Zm00001eb431230"/>
</dbReference>
<reference evidence="1" key="3">
    <citation type="submission" date="2021-05" db="UniProtKB">
        <authorList>
            <consortium name="EnsemblPlants"/>
        </authorList>
    </citation>
    <scope>IDENTIFICATION</scope>
    <source>
        <strain evidence="1">cv. B73</strain>
    </source>
</reference>
<organism evidence="1 2">
    <name type="scientific">Zea mays</name>
    <name type="common">Maize</name>
    <dbReference type="NCBI Taxonomy" id="4577"/>
    <lineage>
        <taxon>Eukaryota</taxon>
        <taxon>Viridiplantae</taxon>
        <taxon>Streptophyta</taxon>
        <taxon>Embryophyta</taxon>
        <taxon>Tracheophyta</taxon>
        <taxon>Spermatophyta</taxon>
        <taxon>Magnoliopsida</taxon>
        <taxon>Liliopsida</taxon>
        <taxon>Poales</taxon>
        <taxon>Poaceae</taxon>
        <taxon>PACMAD clade</taxon>
        <taxon>Panicoideae</taxon>
        <taxon>Andropogonodae</taxon>
        <taxon>Andropogoneae</taxon>
        <taxon>Tripsacinae</taxon>
        <taxon>Zea</taxon>
    </lineage>
</organism>
<evidence type="ECO:0000313" key="2">
    <source>
        <dbReference type="Proteomes" id="UP000007305"/>
    </source>
</evidence>
<dbReference type="Proteomes" id="UP000007305">
    <property type="component" value="Chromosome 10"/>
</dbReference>
<name>A0A804RL87_MAIZE</name>
<dbReference type="AlphaFoldDB" id="A0A804RL87"/>
<sequence>MACYSFHVSDAVMKNLQQRIGRHGATRAPPPSWPVARAPDLVYVACEEMVASWLCRLAWRREEMGPGDVRPSDRRLAVVASTVVL</sequence>
<protein>
    <submittedName>
        <fullName evidence="1">Uncharacterized protein</fullName>
    </submittedName>
</protein>
<accession>A0A804RL87</accession>
<reference evidence="2" key="1">
    <citation type="journal article" date="2009" name="Science">
        <title>The B73 maize genome: complexity, diversity, and dynamics.</title>
        <authorList>
            <person name="Schnable P.S."/>
            <person name="Ware D."/>
            <person name="Fulton R.S."/>
            <person name="Stein J.C."/>
            <person name="Wei F."/>
            <person name="Pasternak S."/>
            <person name="Liang C."/>
            <person name="Zhang J."/>
            <person name="Fulton L."/>
            <person name="Graves T.A."/>
            <person name="Minx P."/>
            <person name="Reily A.D."/>
            <person name="Courtney L."/>
            <person name="Kruchowski S.S."/>
            <person name="Tomlinson C."/>
            <person name="Strong C."/>
            <person name="Delehaunty K."/>
            <person name="Fronick C."/>
            <person name="Courtney B."/>
            <person name="Rock S.M."/>
            <person name="Belter E."/>
            <person name="Du F."/>
            <person name="Kim K."/>
            <person name="Abbott R.M."/>
            <person name="Cotton M."/>
            <person name="Levy A."/>
            <person name="Marchetto P."/>
            <person name="Ochoa K."/>
            <person name="Jackson S.M."/>
            <person name="Gillam B."/>
            <person name="Chen W."/>
            <person name="Yan L."/>
            <person name="Higginbotham J."/>
            <person name="Cardenas M."/>
            <person name="Waligorski J."/>
            <person name="Applebaum E."/>
            <person name="Phelps L."/>
            <person name="Falcone J."/>
            <person name="Kanchi K."/>
            <person name="Thane T."/>
            <person name="Scimone A."/>
            <person name="Thane N."/>
            <person name="Henke J."/>
            <person name="Wang T."/>
            <person name="Ruppert J."/>
            <person name="Shah N."/>
            <person name="Rotter K."/>
            <person name="Hodges J."/>
            <person name="Ingenthron E."/>
            <person name="Cordes M."/>
            <person name="Kohlberg S."/>
            <person name="Sgro J."/>
            <person name="Delgado B."/>
            <person name="Mead K."/>
            <person name="Chinwalla A."/>
            <person name="Leonard S."/>
            <person name="Crouse K."/>
            <person name="Collura K."/>
            <person name="Kudrna D."/>
            <person name="Currie J."/>
            <person name="He R."/>
            <person name="Angelova A."/>
            <person name="Rajasekar S."/>
            <person name="Mueller T."/>
            <person name="Lomeli R."/>
            <person name="Scara G."/>
            <person name="Ko A."/>
            <person name="Delaney K."/>
            <person name="Wissotski M."/>
            <person name="Lopez G."/>
            <person name="Campos D."/>
            <person name="Braidotti M."/>
            <person name="Ashley E."/>
            <person name="Golser W."/>
            <person name="Kim H."/>
            <person name="Lee S."/>
            <person name="Lin J."/>
            <person name="Dujmic Z."/>
            <person name="Kim W."/>
            <person name="Talag J."/>
            <person name="Zuccolo A."/>
            <person name="Fan C."/>
            <person name="Sebastian A."/>
            <person name="Kramer M."/>
            <person name="Spiegel L."/>
            <person name="Nascimento L."/>
            <person name="Zutavern T."/>
            <person name="Miller B."/>
            <person name="Ambroise C."/>
            <person name="Muller S."/>
            <person name="Spooner W."/>
            <person name="Narechania A."/>
            <person name="Ren L."/>
            <person name="Wei S."/>
            <person name="Kumari S."/>
            <person name="Faga B."/>
            <person name="Levy M.J."/>
            <person name="McMahan L."/>
            <person name="Van Buren P."/>
            <person name="Vaughn M.W."/>
            <person name="Ying K."/>
            <person name="Yeh C.-T."/>
            <person name="Emrich S.J."/>
            <person name="Jia Y."/>
            <person name="Kalyanaraman A."/>
            <person name="Hsia A.-P."/>
            <person name="Barbazuk W.B."/>
            <person name="Baucom R.S."/>
            <person name="Brutnell T.P."/>
            <person name="Carpita N.C."/>
            <person name="Chaparro C."/>
            <person name="Chia J.-M."/>
            <person name="Deragon J.-M."/>
            <person name="Estill J.C."/>
            <person name="Fu Y."/>
            <person name="Jeddeloh J.A."/>
            <person name="Han Y."/>
            <person name="Lee H."/>
            <person name="Li P."/>
            <person name="Lisch D.R."/>
            <person name="Liu S."/>
            <person name="Liu Z."/>
            <person name="Nagel D.H."/>
            <person name="McCann M.C."/>
            <person name="SanMiguel P."/>
            <person name="Myers A.M."/>
            <person name="Nettleton D."/>
            <person name="Nguyen J."/>
            <person name="Penning B.W."/>
            <person name="Ponnala L."/>
            <person name="Schneider K.L."/>
            <person name="Schwartz D.C."/>
            <person name="Sharma A."/>
            <person name="Soderlund C."/>
            <person name="Springer N.M."/>
            <person name="Sun Q."/>
            <person name="Wang H."/>
            <person name="Waterman M."/>
            <person name="Westerman R."/>
            <person name="Wolfgruber T.K."/>
            <person name="Yang L."/>
            <person name="Yu Y."/>
            <person name="Zhang L."/>
            <person name="Zhou S."/>
            <person name="Zhu Q."/>
            <person name="Bennetzen J.L."/>
            <person name="Dawe R.K."/>
            <person name="Jiang J."/>
            <person name="Jiang N."/>
            <person name="Presting G.G."/>
            <person name="Wessler S.R."/>
            <person name="Aluru S."/>
            <person name="Martienssen R.A."/>
            <person name="Clifton S.W."/>
            <person name="McCombie W.R."/>
            <person name="Wing R.A."/>
            <person name="Wilson R.K."/>
        </authorList>
    </citation>
    <scope>NUCLEOTIDE SEQUENCE [LARGE SCALE GENOMIC DNA]</scope>
    <source>
        <strain evidence="2">cv. B73</strain>
    </source>
</reference>